<name>A0A1P8UP00_9RHOB</name>
<reference evidence="1 2" key="1">
    <citation type="submission" date="2016-04" db="EMBL/GenBank/DDBJ databases">
        <title>Deep-sea bacteria in the southern Pacific.</title>
        <authorList>
            <person name="Tang K."/>
        </authorList>
    </citation>
    <scope>NUCLEOTIDE SEQUENCE [LARGE SCALE GENOMIC DNA]</scope>
    <source>
        <strain evidence="1 2">JLT2014</strain>
    </source>
</reference>
<dbReference type="EMBL" id="CP015093">
    <property type="protein sequence ID" value="APZ51087.1"/>
    <property type="molecule type" value="Genomic_DNA"/>
</dbReference>
<evidence type="ECO:0000313" key="1">
    <source>
        <dbReference type="EMBL" id="APZ51087.1"/>
    </source>
</evidence>
<dbReference type="AlphaFoldDB" id="A0A1P8UP00"/>
<dbReference type="KEGG" id="paby:Ga0080574_TMP753"/>
<organism evidence="1 2">
    <name type="scientific">Salipiger abyssi</name>
    <dbReference type="NCBI Taxonomy" id="1250539"/>
    <lineage>
        <taxon>Bacteria</taxon>
        <taxon>Pseudomonadati</taxon>
        <taxon>Pseudomonadota</taxon>
        <taxon>Alphaproteobacteria</taxon>
        <taxon>Rhodobacterales</taxon>
        <taxon>Roseobacteraceae</taxon>
        <taxon>Salipiger</taxon>
    </lineage>
</organism>
<sequence length="41" mass="4793">MSLCRLKVCSSKYVFDDALKFDSENLLHLLCKHQEFGRIFG</sequence>
<keyword evidence="2" id="KW-1185">Reference proteome</keyword>
<gene>
    <name evidence="1" type="ORF">Ga0080574_TMP753</name>
</gene>
<evidence type="ECO:0000313" key="2">
    <source>
        <dbReference type="Proteomes" id="UP000187059"/>
    </source>
</evidence>
<protein>
    <submittedName>
        <fullName evidence="1">Uncharacterized protein</fullName>
    </submittedName>
</protein>
<proteinExistence type="predicted"/>
<dbReference type="Proteomes" id="UP000187059">
    <property type="component" value="Chromosome"/>
</dbReference>
<accession>A0A1P8UP00</accession>